<dbReference type="PROSITE" id="PS51127">
    <property type="entry name" value="BIG1"/>
    <property type="match status" value="1"/>
</dbReference>
<dbReference type="GO" id="GO:0016020">
    <property type="term" value="C:membrane"/>
    <property type="evidence" value="ECO:0007669"/>
    <property type="project" value="InterPro"/>
</dbReference>
<dbReference type="InterPro" id="IPR003344">
    <property type="entry name" value="Big_1_dom"/>
</dbReference>
<feature type="compositionally biased region" description="Gly residues" evidence="2">
    <location>
        <begin position="1920"/>
        <end position="1934"/>
    </location>
</feature>
<accession>A0A841TZY7</accession>
<dbReference type="PROSITE" id="PS00430">
    <property type="entry name" value="TONB_DEPENDENT_REC_1"/>
    <property type="match status" value="1"/>
</dbReference>
<dbReference type="Pfam" id="PF00395">
    <property type="entry name" value="SLH"/>
    <property type="match status" value="2"/>
</dbReference>
<protein>
    <submittedName>
        <fullName evidence="7">Tandem-95 repeat protein</fullName>
    </submittedName>
</protein>
<evidence type="ECO:0000313" key="7">
    <source>
        <dbReference type="EMBL" id="MBB6693795.1"/>
    </source>
</evidence>
<gene>
    <name evidence="7" type="ORF">H7B90_20570</name>
</gene>
<dbReference type="Gene3D" id="2.60.40.1120">
    <property type="entry name" value="Carboxypeptidase-like, regulatory domain"/>
    <property type="match status" value="1"/>
</dbReference>
<dbReference type="Pfam" id="PF00139">
    <property type="entry name" value="Lectin_legB"/>
    <property type="match status" value="1"/>
</dbReference>
<dbReference type="InterPro" id="IPR010916">
    <property type="entry name" value="TonB_box_CS"/>
</dbReference>
<evidence type="ECO:0000313" key="8">
    <source>
        <dbReference type="Proteomes" id="UP000553776"/>
    </source>
</evidence>
<dbReference type="SUPFAM" id="SSF49899">
    <property type="entry name" value="Concanavalin A-like lectins/glucanases"/>
    <property type="match status" value="2"/>
</dbReference>
<dbReference type="InterPro" id="IPR013320">
    <property type="entry name" value="ConA-like_dom_sf"/>
</dbReference>
<feature type="chain" id="PRO_5039378079" evidence="3">
    <location>
        <begin position="35"/>
        <end position="2283"/>
    </location>
</feature>
<dbReference type="Gene3D" id="2.60.40.10">
    <property type="entry name" value="Immunoglobulins"/>
    <property type="match status" value="1"/>
</dbReference>
<dbReference type="InterPro" id="IPR050258">
    <property type="entry name" value="Leguminous_Lectin"/>
</dbReference>
<dbReference type="PANTHER" id="PTHR32401">
    <property type="entry name" value="CONCANAVALIN A-LIKE LECTIN FAMILY PROTEIN"/>
    <property type="match status" value="1"/>
</dbReference>
<dbReference type="InterPro" id="IPR013783">
    <property type="entry name" value="Ig-like_fold"/>
</dbReference>
<feature type="domain" description="Big-1" evidence="5">
    <location>
        <begin position="1480"/>
        <end position="1577"/>
    </location>
</feature>
<evidence type="ECO:0000259" key="5">
    <source>
        <dbReference type="PROSITE" id="PS51127"/>
    </source>
</evidence>
<dbReference type="InterPro" id="IPR008969">
    <property type="entry name" value="CarboxyPept-like_regulatory"/>
</dbReference>
<dbReference type="PROSITE" id="PS50006">
    <property type="entry name" value="FHA_DOMAIN"/>
    <property type="match status" value="1"/>
</dbReference>
<proteinExistence type="inferred from homology"/>
<feature type="region of interest" description="Disordered" evidence="2">
    <location>
        <begin position="1920"/>
        <end position="1952"/>
    </location>
</feature>
<sequence length="2283" mass="242134">MNTARLKSYLKGGRSGKRWFNAAMALLIAGSGFAATPPGRASAADDTVTVDPSKTYISLKNADFGSGNPLVGDKASIVWNNKTNFSGTLKQYGTAEAGSLVYNYGTTSGTSSQPNYSANDLKTPGGATSIGFQNFGRDLVRLATTKGNSFGSLFNKNRVTLSDNRSFSTYFSFKMEQGSQADGIVFVVQTASNEAGASGGGLGYSGVQKSIGVEYDTYYNSDRSDPKPFGTTNGDGSTKGSHVAVDLDGDVTHNSSNNGGIQEGRNIANLDIGEMSLAQNDPATSFHSWIDYDGIKKQLRVYLIRKNTDGTYLAPVVDKGQLVTEGTGTGKRVKTVLLKEFPSLSGDELVAPLNEGTGNFTIKPIITDNNDLSGRLLQDDVFIGFTAATGGANQYHDIYSWHFNNYSGLIVPGAPASPDQKVELAPTQISITKEPLVRNGQNVNFTLKNNDPLMPNGTTPQYGGSTQLQGIIATGASAPVSAEVKTIDGNLIAGYPVTFSLYYIEDYTTVQIGSGRTVSAATQVDDEDLYLTAKDYSVKTSRYERNGKTVVVREITVPTDAKGVATVDVWNLGDYPHLTNVKARIGGVLDGKTYGGGNFDTAPILFADPVAPKVVKAEVGPDRHTVDVTLDMPVDYDPTNAGGFYLDISGGNGDPVLVPLKVADHAKDASGEDDPFRLKLEIDPDAQDYPKNLPRDYVIPPNTNPPLIYDQDKGSVKGAGLGGLPLESFPVAGDPDSGVPVQNRFAPQDLEVVNDQDRNKIEIEFPAAIKAPTSAVLSAFAVTIDDGTPETVNLNDQNAAVEFDPEHPDKLTIRLTNGEKIPLNAKVSLTYAPELLNDTDRIVKIEDGSKLDAFVNDPVRNQMKPVSAAVVDDSERNKVKVVFENPLDADAVSKSANAFSFNIDGIDQPIPAIGASLDGTDPTNKTVILTLGNGLPAGGVPVLPSNAAKTNITLNYETNKKDSSDAMIDVRETGADARSLGWLDAFEVENQKGLHPTAAAVASDRNEVIVKFPEAVTITGSPKLEIVIDTGDGDPKTVAATVKDGSATNTLKLQLADNVQVPPGAKVSLNYAIDSIGSIVSSEDPQLVQRPLTGFPVSNVFVTIDSPANGSTVAEVRSIKGASEPGSNVEVQVTDSSNEIQGTLKVEEDGSWIWTPVSTIDSEGNYNVRATATGPLGATAEAEGTFAVQAAPANNEPAAKDAEVTATKHQPLQGQLTGTDADEDPLTYAVAKEPEHGKVVIDPDTGKFTYTPNEGYTGPDSFTFTVNDGQATSAPGTISITVTEAEVPNREPIANGKNVTATKDQPLQGQLTGTDADEDPLTYAVAKEPEHGKVVIDPDTGKFTYTPNEGYTGPDSFTFTVNDGQATSAPGTISITVTEAEVPNREPIANGKNVTATKDQPLQGQLTGTDADEDQLTYAVDKQPEHGKVVIDPDTGKFTYTPNEGYTGPDSFTFTVNDGQATSAPGTVSIDVQEAPVQYTIDLKATPDRIVANGKSQSILTAIVKDKDGNPVSGVPVDFTTAPYGHFVDEKGVALEAPVVTTVNGVATIRYQSEKTNSKEPVTIQLQASVNDPVHGLQGRAGIELYLEPAVIAGVITNTNPSTRDAEPVAGATVTIRDDEGNIVATVTTAGDGSYSVPITDGNRNYWAEITRTVGTGDQTRTIVYKQKVSVNEEITGEGQVFPSSQTITGIVGAEGAGGKLLPIQFGSVGTPEGNQGAAPAFKAYLVKPDGTYVDAAGYALSADGVFVADGLPVDPSIVYGLEIRYEYDVKLPDGKVVRDSVVLNKKKNGSFPELTVGRQGEMNINEELIDPFGIITDAKTGLPIKDAKVVLTYSNTKRNKDKKIVPGTQVVLPKLPGFAPSDNANPQYSDALGNYAFMVYGDTDYTITATRAGYKTYKSTNIEVNDAIVHWDFSMQPIGSGGGSGGGSSGGTDPGTPTTEKPEEPKDVDSNVTLNVSVDRSTYQENSQATVVVSYTNGANAILHQGKVTLTLPEGAVVLDAAGGTVEGNAIVWTVEELAAGQTINKNVKIQFPSIDVSGKTVELKGQFASEGKAVHPENAAASVKVLLFSNRFGEISHERYILGYPDGTFKAQRSLTRSELAAIVARLINGGNTDKKASYSDVSNQHWASGYISIATENGIFTGYEDGRFRPDQAVTREELAAVMVRYLKLEAPASISNHFSDTAGRWSSAAIEALYRNGMIQGYVDGTFHPDNEITRLEAVVLINRMLFRGPLADAPQSFPDFPAAKWGFGDVEEATVSHDATRNEDGSEKFVKQREDNVH</sequence>
<dbReference type="InterPro" id="IPR008964">
    <property type="entry name" value="Invasin/intimin_cell_adhesion"/>
</dbReference>
<dbReference type="GO" id="GO:0005509">
    <property type="term" value="F:calcium ion binding"/>
    <property type="evidence" value="ECO:0007669"/>
    <property type="project" value="InterPro"/>
</dbReference>
<dbReference type="GO" id="GO:0030246">
    <property type="term" value="F:carbohydrate binding"/>
    <property type="evidence" value="ECO:0007669"/>
    <property type="project" value="InterPro"/>
</dbReference>
<keyword evidence="8" id="KW-1185">Reference proteome</keyword>
<reference evidence="7 8" key="1">
    <citation type="submission" date="2020-08" db="EMBL/GenBank/DDBJ databases">
        <title>Cohnella phylogeny.</title>
        <authorList>
            <person name="Dunlap C."/>
        </authorList>
    </citation>
    <scope>NUCLEOTIDE SEQUENCE [LARGE SCALE GENOMIC DNA]</scope>
    <source>
        <strain evidence="7 8">DSM 25239</strain>
    </source>
</reference>
<dbReference type="EMBL" id="JACJVR010000079">
    <property type="protein sequence ID" value="MBB6693795.1"/>
    <property type="molecule type" value="Genomic_DNA"/>
</dbReference>
<evidence type="ECO:0000256" key="3">
    <source>
        <dbReference type="SAM" id="SignalP"/>
    </source>
</evidence>
<dbReference type="PROSITE" id="PS51272">
    <property type="entry name" value="SLH"/>
    <property type="match status" value="2"/>
</dbReference>
<feature type="compositionally biased region" description="Basic and acidic residues" evidence="2">
    <location>
        <begin position="1941"/>
        <end position="1950"/>
    </location>
</feature>
<feature type="region of interest" description="Disordered" evidence="2">
    <location>
        <begin position="2261"/>
        <end position="2283"/>
    </location>
</feature>
<dbReference type="Gene3D" id="2.60.40.3440">
    <property type="match status" value="3"/>
</dbReference>
<evidence type="ECO:0000256" key="1">
    <source>
        <dbReference type="ARBA" id="ARBA00010116"/>
    </source>
</evidence>
<dbReference type="RefSeq" id="WP_185137770.1">
    <property type="nucleotide sequence ID" value="NZ_JACJVR010000079.1"/>
</dbReference>
<dbReference type="SUPFAM" id="SSF49373">
    <property type="entry name" value="Invasin/intimin cell-adhesion fragments"/>
    <property type="match status" value="1"/>
</dbReference>
<feature type="domain" description="FHA" evidence="4">
    <location>
        <begin position="261"/>
        <end position="313"/>
    </location>
</feature>
<dbReference type="SUPFAM" id="SSF49313">
    <property type="entry name" value="Cadherin-like"/>
    <property type="match status" value="3"/>
</dbReference>
<dbReference type="PANTHER" id="PTHR32401:SF48">
    <property type="entry name" value="LEGUME LECTIN DOMAIN-CONTAINING PROTEIN"/>
    <property type="match status" value="1"/>
</dbReference>
<dbReference type="SUPFAM" id="SSF49464">
    <property type="entry name" value="Carboxypeptidase regulatory domain-like"/>
    <property type="match status" value="1"/>
</dbReference>
<feature type="signal peptide" evidence="3">
    <location>
        <begin position="1"/>
        <end position="34"/>
    </location>
</feature>
<dbReference type="SMART" id="SM00634">
    <property type="entry name" value="BID_1"/>
    <property type="match status" value="1"/>
</dbReference>
<evidence type="ECO:0000256" key="2">
    <source>
        <dbReference type="SAM" id="MobiDB-lite"/>
    </source>
</evidence>
<dbReference type="InterPro" id="IPR015919">
    <property type="entry name" value="Cadherin-like_sf"/>
</dbReference>
<dbReference type="InterPro" id="IPR000253">
    <property type="entry name" value="FHA_dom"/>
</dbReference>
<dbReference type="Gene3D" id="2.60.120.200">
    <property type="match status" value="1"/>
</dbReference>
<dbReference type="Pfam" id="PF17963">
    <property type="entry name" value="Big_9"/>
    <property type="match status" value="3"/>
</dbReference>
<feature type="domain" description="SLH" evidence="6">
    <location>
        <begin position="2182"/>
        <end position="2240"/>
    </location>
</feature>
<dbReference type="NCBIfam" id="NF012211">
    <property type="entry name" value="tand_rpt_95"/>
    <property type="match status" value="3"/>
</dbReference>
<feature type="domain" description="SLH" evidence="6">
    <location>
        <begin position="2117"/>
        <end position="2180"/>
    </location>
</feature>
<dbReference type="InterPro" id="IPR001220">
    <property type="entry name" value="Legume_lectin_dom"/>
</dbReference>
<evidence type="ECO:0000259" key="6">
    <source>
        <dbReference type="PROSITE" id="PS51272"/>
    </source>
</evidence>
<keyword evidence="3" id="KW-0732">Signal</keyword>
<name>A0A841TZY7_9BACL</name>
<dbReference type="Proteomes" id="UP000553776">
    <property type="component" value="Unassembled WGS sequence"/>
</dbReference>
<comment type="caution">
    <text evidence="7">The sequence shown here is derived from an EMBL/GenBank/DDBJ whole genome shotgun (WGS) entry which is preliminary data.</text>
</comment>
<comment type="similarity">
    <text evidence="1">Belongs to the intimin/invasin family.</text>
</comment>
<dbReference type="CDD" id="cd11304">
    <property type="entry name" value="Cadherin_repeat"/>
    <property type="match status" value="3"/>
</dbReference>
<organism evidence="7 8">
    <name type="scientific">Cohnella xylanilytica</name>
    <dbReference type="NCBI Taxonomy" id="557555"/>
    <lineage>
        <taxon>Bacteria</taxon>
        <taxon>Bacillati</taxon>
        <taxon>Bacillota</taxon>
        <taxon>Bacilli</taxon>
        <taxon>Bacillales</taxon>
        <taxon>Paenibacillaceae</taxon>
        <taxon>Cohnella</taxon>
    </lineage>
</organism>
<dbReference type="InterPro" id="IPR056573">
    <property type="entry name" value="Lectin_L-type_dom"/>
</dbReference>
<dbReference type="Pfam" id="PF02369">
    <property type="entry name" value="Big_1"/>
    <property type="match status" value="1"/>
</dbReference>
<dbReference type="InterPro" id="IPR001119">
    <property type="entry name" value="SLH_dom"/>
</dbReference>
<evidence type="ECO:0000259" key="4">
    <source>
        <dbReference type="PROSITE" id="PS50006"/>
    </source>
</evidence>
<dbReference type="CDD" id="cd01951">
    <property type="entry name" value="lectin_L-type"/>
    <property type="match status" value="1"/>
</dbReference>